<dbReference type="Gene3D" id="1.10.10.10">
    <property type="entry name" value="Winged helix-like DNA-binding domain superfamily/Winged helix DNA-binding domain"/>
    <property type="match status" value="3"/>
</dbReference>
<comment type="similarity">
    <text evidence="2 5">Belongs to the RecX family.</text>
</comment>
<dbReference type="PANTHER" id="PTHR33602">
    <property type="entry name" value="REGULATORY PROTEIN RECX FAMILY PROTEIN"/>
    <property type="match status" value="1"/>
</dbReference>
<dbReference type="InterPro" id="IPR053924">
    <property type="entry name" value="RecX_HTH_2nd"/>
</dbReference>
<reference evidence="8 9" key="1">
    <citation type="journal article" date="2022" name="Res Sq">
        <title>Evolution of multicellular longitudinally dividing oral cavity symbionts (Neisseriaceae).</title>
        <authorList>
            <person name="Nyongesa S."/>
            <person name="Weber P."/>
            <person name="Bernet E."/>
            <person name="Pullido F."/>
            <person name="Nieckarz M."/>
            <person name="Delaby M."/>
            <person name="Nieves C."/>
            <person name="Viehboeck T."/>
            <person name="Krause N."/>
            <person name="Rivera-Millot A."/>
            <person name="Nakamura A."/>
            <person name="Vischer N."/>
            <person name="VanNieuwenhze M."/>
            <person name="Brun Y."/>
            <person name="Cava F."/>
            <person name="Bulgheresi S."/>
            <person name="Veyrier F."/>
        </authorList>
    </citation>
    <scope>NUCLEOTIDE SEQUENCE [LARGE SCALE GENOMIC DNA]</scope>
    <source>
        <strain evidence="8 9">SN4</strain>
    </source>
</reference>
<name>A0ABY4E4I0_9NEIS</name>
<comment type="subcellular location">
    <subcellularLocation>
        <location evidence="1 5">Cytoplasm</location>
    </subcellularLocation>
</comment>
<evidence type="ECO:0000256" key="1">
    <source>
        <dbReference type="ARBA" id="ARBA00004496"/>
    </source>
</evidence>
<dbReference type="NCBIfam" id="NF001055">
    <property type="entry name" value="PRK00117.2-5"/>
    <property type="match status" value="1"/>
</dbReference>
<keyword evidence="9" id="KW-1185">Reference proteome</keyword>
<dbReference type="HAMAP" id="MF_01114">
    <property type="entry name" value="RecX"/>
    <property type="match status" value="1"/>
</dbReference>
<dbReference type="Pfam" id="PF21981">
    <property type="entry name" value="RecX_HTH3"/>
    <property type="match status" value="1"/>
</dbReference>
<accession>A0ABY4E4I0</accession>
<evidence type="ECO:0000256" key="4">
    <source>
        <dbReference type="ARBA" id="ARBA00022490"/>
    </source>
</evidence>
<dbReference type="EMBL" id="CP091511">
    <property type="protein sequence ID" value="UOO90214.1"/>
    <property type="molecule type" value="Genomic_DNA"/>
</dbReference>
<dbReference type="PANTHER" id="PTHR33602:SF1">
    <property type="entry name" value="REGULATORY PROTEIN RECX FAMILY PROTEIN"/>
    <property type="match status" value="1"/>
</dbReference>
<dbReference type="Proteomes" id="UP000832011">
    <property type="component" value="Chromosome"/>
</dbReference>
<protein>
    <recommendedName>
        <fullName evidence="3 5">Regulatory protein RecX</fullName>
    </recommendedName>
</protein>
<evidence type="ECO:0000313" key="9">
    <source>
        <dbReference type="Proteomes" id="UP000832011"/>
    </source>
</evidence>
<evidence type="ECO:0000256" key="5">
    <source>
        <dbReference type="HAMAP-Rule" id="MF_01114"/>
    </source>
</evidence>
<proteinExistence type="inferred from homology"/>
<gene>
    <name evidence="5 8" type="primary">recX</name>
    <name evidence="8" type="ORF">LVJ82_04295</name>
</gene>
<feature type="domain" description="RecX third three-helical" evidence="7">
    <location>
        <begin position="97"/>
        <end position="141"/>
    </location>
</feature>
<feature type="domain" description="RecX second three-helical" evidence="6">
    <location>
        <begin position="53"/>
        <end position="92"/>
    </location>
</feature>
<sequence length="154" mass="17822">MKAEKSLRARALDLLSRGEYSRLQLAQKLAKYSDDEAEIAALLDDLVERGWQSDERYAEVLIHSKAQRLGNRRLQQELQQKGVDAELFQDALPSREAQLHTAVEVLAKKFKVYQDDAACKLKYMRFLAYRGFDMGTIHDAIQQWRQQDDADAMF</sequence>
<evidence type="ECO:0000256" key="2">
    <source>
        <dbReference type="ARBA" id="ARBA00009695"/>
    </source>
</evidence>
<evidence type="ECO:0000313" key="8">
    <source>
        <dbReference type="EMBL" id="UOO90214.1"/>
    </source>
</evidence>
<dbReference type="RefSeq" id="WP_058355891.1">
    <property type="nucleotide sequence ID" value="NZ_CABKVG010000008.1"/>
</dbReference>
<evidence type="ECO:0000256" key="3">
    <source>
        <dbReference type="ARBA" id="ARBA00018111"/>
    </source>
</evidence>
<dbReference type="Pfam" id="PF02631">
    <property type="entry name" value="RecX_HTH2"/>
    <property type="match status" value="1"/>
</dbReference>
<dbReference type="InterPro" id="IPR036388">
    <property type="entry name" value="WH-like_DNA-bd_sf"/>
</dbReference>
<dbReference type="InterPro" id="IPR053925">
    <property type="entry name" value="RecX_HTH_3rd"/>
</dbReference>
<comment type="function">
    <text evidence="5">Modulates RecA activity.</text>
</comment>
<evidence type="ECO:0000259" key="7">
    <source>
        <dbReference type="Pfam" id="PF21981"/>
    </source>
</evidence>
<organism evidence="8 9">
    <name type="scientific">Vitreoscilla massiliensis</name>
    <dbReference type="NCBI Taxonomy" id="1689272"/>
    <lineage>
        <taxon>Bacteria</taxon>
        <taxon>Pseudomonadati</taxon>
        <taxon>Pseudomonadota</taxon>
        <taxon>Betaproteobacteria</taxon>
        <taxon>Neisseriales</taxon>
        <taxon>Neisseriaceae</taxon>
        <taxon>Vitreoscilla</taxon>
    </lineage>
</organism>
<evidence type="ECO:0000259" key="6">
    <source>
        <dbReference type="Pfam" id="PF02631"/>
    </source>
</evidence>
<dbReference type="InterPro" id="IPR003783">
    <property type="entry name" value="Regulatory_RecX"/>
</dbReference>
<keyword evidence="4 5" id="KW-0963">Cytoplasm</keyword>